<accession>A0A1V2TB51</accession>
<evidence type="ECO:0000256" key="3">
    <source>
        <dbReference type="ARBA" id="ARBA00022688"/>
    </source>
</evidence>
<dbReference type="GO" id="GO:0010420">
    <property type="term" value="F:polyprenyldihydroxybenzoate methyltransferase activity"/>
    <property type="evidence" value="ECO:0007669"/>
    <property type="project" value="InterPro"/>
</dbReference>
<dbReference type="EMBL" id="MUMY01000021">
    <property type="protein sequence ID" value="ONM46729.1"/>
    <property type="molecule type" value="Genomic_DNA"/>
</dbReference>
<evidence type="ECO:0000256" key="1">
    <source>
        <dbReference type="ARBA" id="ARBA00022603"/>
    </source>
</evidence>
<dbReference type="Gene3D" id="3.40.50.150">
    <property type="entry name" value="Vaccinia Virus protein VP39"/>
    <property type="match status" value="1"/>
</dbReference>
<name>A0A1V2TB51_9NOCA</name>
<dbReference type="InterPro" id="IPR029063">
    <property type="entry name" value="SAM-dependent_MTases_sf"/>
</dbReference>
<dbReference type="GO" id="GO:0032259">
    <property type="term" value="P:methylation"/>
    <property type="evidence" value="ECO:0007669"/>
    <property type="project" value="UniProtKB-KW"/>
</dbReference>
<comment type="caution">
    <text evidence="6">The sequence shown here is derived from an EMBL/GenBank/DDBJ whole genome shotgun (WGS) entry which is preliminary data.</text>
</comment>
<evidence type="ECO:0000313" key="6">
    <source>
        <dbReference type="EMBL" id="ONM46729.1"/>
    </source>
</evidence>
<dbReference type="PANTHER" id="PTHR43464:SF19">
    <property type="entry name" value="UBIQUINONE BIOSYNTHESIS O-METHYLTRANSFERASE, MITOCHONDRIAL"/>
    <property type="match status" value="1"/>
</dbReference>
<evidence type="ECO:0000256" key="2">
    <source>
        <dbReference type="ARBA" id="ARBA00022679"/>
    </source>
</evidence>
<keyword evidence="4" id="KW-0949">S-adenosyl-L-methionine</keyword>
<sequence>MPIDNDIYNRIGETWWDETNPLNTLHGSMTPGRFGYFQEVLTEKLGTDYSGLQALDIGSGGGFLAEEFAKKGFDVVGVDPSEVSVETARAHAGEGGLDIDYRVGVGEHLPVEDATFDVVYCCDVLEYVADLGKTIGETARVLKPGGLYLFDTVNRTMMSKLVMIKMFQEWRLTRLVNVDLHIFSMFIKPDELNAILRQRGMSPGEIVGLGPKRPGPQFVMNLMRARRGKITYGELSRRLDFGRIKSTVISFMGYATKPITTTAM</sequence>
<keyword evidence="2 6" id="KW-0808">Transferase</keyword>
<protein>
    <submittedName>
        <fullName evidence="6">3-demethylubiquinone-9 3-O-methyltransferase</fullName>
    </submittedName>
</protein>
<dbReference type="InterPro" id="IPR010233">
    <property type="entry name" value="UbiG_MeTrfase"/>
</dbReference>
<evidence type="ECO:0000256" key="4">
    <source>
        <dbReference type="ARBA" id="ARBA00022691"/>
    </source>
</evidence>
<keyword evidence="1 6" id="KW-0489">Methyltransferase</keyword>
<dbReference type="CDD" id="cd02440">
    <property type="entry name" value="AdoMet_MTases"/>
    <property type="match status" value="1"/>
</dbReference>
<dbReference type="InterPro" id="IPR013216">
    <property type="entry name" value="Methyltransf_11"/>
</dbReference>
<proteinExistence type="predicted"/>
<feature type="domain" description="Methyltransferase type 11" evidence="5">
    <location>
        <begin position="55"/>
        <end position="150"/>
    </location>
</feature>
<dbReference type="STRING" id="1538463.B0T36_23425"/>
<keyword evidence="3" id="KW-0831">Ubiquinone biosynthesis</keyword>
<evidence type="ECO:0000313" key="7">
    <source>
        <dbReference type="Proteomes" id="UP000188836"/>
    </source>
</evidence>
<dbReference type="RefSeq" id="WP_077120426.1">
    <property type="nucleotide sequence ID" value="NZ_MUKP01000020.1"/>
</dbReference>
<dbReference type="GO" id="GO:0061542">
    <property type="term" value="F:3-demethylubiquinol 3-O-methyltransferase activity"/>
    <property type="evidence" value="ECO:0007669"/>
    <property type="project" value="InterPro"/>
</dbReference>
<dbReference type="Pfam" id="PF08241">
    <property type="entry name" value="Methyltransf_11"/>
    <property type="match status" value="1"/>
</dbReference>
<dbReference type="Proteomes" id="UP000188836">
    <property type="component" value="Unassembled WGS sequence"/>
</dbReference>
<dbReference type="SUPFAM" id="SSF53335">
    <property type="entry name" value="S-adenosyl-L-methionine-dependent methyltransferases"/>
    <property type="match status" value="1"/>
</dbReference>
<reference evidence="6 7" key="1">
    <citation type="journal article" date="2016" name="Antonie Van Leeuwenhoek">
        <title>Nocardia donostiensis sp. nov., isolated from human respiratory specimens.</title>
        <authorList>
            <person name="Ercibengoa M."/>
            <person name="Bell M."/>
            <person name="Marimon J.M."/>
            <person name="Humrighouse B."/>
            <person name="Klenk H.P."/>
            <person name="Potter G."/>
            <person name="Perez-Trallero E."/>
        </authorList>
    </citation>
    <scope>NUCLEOTIDE SEQUENCE [LARGE SCALE GENOMIC DNA]</scope>
    <source>
        <strain evidence="6 7">X1655</strain>
    </source>
</reference>
<keyword evidence="6" id="KW-0830">Ubiquinone</keyword>
<gene>
    <name evidence="6" type="ORF">B0T46_21840</name>
</gene>
<dbReference type="OrthoDB" id="9810247at2"/>
<dbReference type="AlphaFoldDB" id="A0A1V2TB51"/>
<organism evidence="6 7">
    <name type="scientific">Nocardia donostiensis</name>
    <dbReference type="NCBI Taxonomy" id="1538463"/>
    <lineage>
        <taxon>Bacteria</taxon>
        <taxon>Bacillati</taxon>
        <taxon>Actinomycetota</taxon>
        <taxon>Actinomycetes</taxon>
        <taxon>Mycobacteriales</taxon>
        <taxon>Nocardiaceae</taxon>
        <taxon>Nocardia</taxon>
    </lineage>
</organism>
<dbReference type="PANTHER" id="PTHR43464">
    <property type="entry name" value="METHYLTRANSFERASE"/>
    <property type="match status" value="1"/>
</dbReference>
<keyword evidence="7" id="KW-1185">Reference proteome</keyword>
<dbReference type="NCBIfam" id="TIGR01983">
    <property type="entry name" value="UbiG"/>
    <property type="match status" value="1"/>
</dbReference>
<evidence type="ECO:0000259" key="5">
    <source>
        <dbReference type="Pfam" id="PF08241"/>
    </source>
</evidence>